<dbReference type="AlphaFoldDB" id="A0AAX4JB99"/>
<accession>A0AAX4JB99</accession>
<evidence type="ECO:0000313" key="2">
    <source>
        <dbReference type="Proteomes" id="UP001334084"/>
    </source>
</evidence>
<dbReference type="RefSeq" id="XP_065329388.1">
    <property type="nucleotide sequence ID" value="XM_065473316.1"/>
</dbReference>
<keyword evidence="2" id="KW-1185">Reference proteome</keyword>
<name>A0AAX4JB99_9MICR</name>
<organism evidence="1 2">
    <name type="scientific">Vairimorpha necatrix</name>
    <dbReference type="NCBI Taxonomy" id="6039"/>
    <lineage>
        <taxon>Eukaryota</taxon>
        <taxon>Fungi</taxon>
        <taxon>Fungi incertae sedis</taxon>
        <taxon>Microsporidia</taxon>
        <taxon>Nosematidae</taxon>
        <taxon>Vairimorpha</taxon>
    </lineage>
</organism>
<protein>
    <submittedName>
        <fullName evidence="1">Uncharacterized protein</fullName>
    </submittedName>
</protein>
<evidence type="ECO:0000313" key="1">
    <source>
        <dbReference type="EMBL" id="WUR03243.1"/>
    </source>
</evidence>
<reference evidence="1" key="1">
    <citation type="journal article" date="2024" name="BMC Genomics">
        <title>Functional annotation of a divergent genome using sequence and structure-based similarity.</title>
        <authorList>
            <person name="Svedberg D."/>
            <person name="Winiger R.R."/>
            <person name="Berg A."/>
            <person name="Sharma H."/>
            <person name="Tellgren-Roth C."/>
            <person name="Debrunner-Vossbrinck B.A."/>
            <person name="Vossbrinck C.R."/>
            <person name="Barandun J."/>
        </authorList>
    </citation>
    <scope>NUCLEOTIDE SEQUENCE</scope>
    <source>
        <strain evidence="1">Illinois isolate</strain>
    </source>
</reference>
<sequence>MILRIILFTYIISATQENMLFSYINNDICTIWIGLNVHLLVSASIYYKLIVYSSDSDIVQDDKPTIDPSFRIYNFINSNYDPELLIYLEKTFFKDNPYKMKLIKSKMLLKTKIDIKAYEKCFLAAVFSKDAVNIRRFWSTDVCDLKNNNICCIQFHLNNSNFDELLKIAPENSDLFVVKVLNEIKSSLKD</sequence>
<dbReference type="EMBL" id="CP142729">
    <property type="protein sequence ID" value="WUR03243.1"/>
    <property type="molecule type" value="Genomic_DNA"/>
</dbReference>
<gene>
    <name evidence="1" type="ORF">VNE69_04071</name>
</gene>
<dbReference type="Proteomes" id="UP001334084">
    <property type="component" value="Chromosome 4"/>
</dbReference>
<proteinExistence type="predicted"/>
<dbReference type="KEGG" id="vnx:VNE69_04071"/>
<dbReference type="GeneID" id="90541061"/>